<dbReference type="Pfam" id="PF00171">
    <property type="entry name" value="Aldedh"/>
    <property type="match status" value="1"/>
</dbReference>
<dbReference type="Proteomes" id="UP000199356">
    <property type="component" value="Unassembled WGS sequence"/>
</dbReference>
<protein>
    <submittedName>
        <fullName evidence="5">Oxepin-CoA hydrolase / 3-oxo-5,6-dehydrosuberyl-CoA semialdehyde dehydrogenase</fullName>
    </submittedName>
</protein>
<dbReference type="GO" id="GO:0016620">
    <property type="term" value="F:oxidoreductase activity, acting on the aldehyde or oxo group of donors, NAD or NADP as acceptor"/>
    <property type="evidence" value="ECO:0007669"/>
    <property type="project" value="InterPro"/>
</dbReference>
<feature type="region of interest" description="Disordered" evidence="2">
    <location>
        <begin position="462"/>
        <end position="488"/>
    </location>
</feature>
<reference evidence="5 6" key="1">
    <citation type="submission" date="2016-10" db="EMBL/GenBank/DDBJ databases">
        <authorList>
            <person name="de Groot N.N."/>
        </authorList>
    </citation>
    <scope>NUCLEOTIDE SEQUENCE [LARGE SCALE GENOMIC DNA]</scope>
    <source>
        <strain evidence="5 6">DSM 19547</strain>
    </source>
</reference>
<feature type="domain" description="Aldehyde dehydrogenase" evidence="3">
    <location>
        <begin position="22"/>
        <end position="501"/>
    </location>
</feature>
<dbReference type="SUPFAM" id="SSF54637">
    <property type="entry name" value="Thioesterase/thiol ester dehydrase-isomerase"/>
    <property type="match status" value="1"/>
</dbReference>
<dbReference type="InterPro" id="IPR016163">
    <property type="entry name" value="Ald_DH_C"/>
</dbReference>
<dbReference type="OrthoDB" id="9759612at2"/>
<sequence>MLDANRTEPRRLESYLAGRWQAGQGDGQVMVDAATGDPVARVDATGLDMQAALDHGRNVGGPALRKMRIHERALMMKQIGLALMEQKEELYALSTLTGATRSDGWVDIDGGIGTLLTYASKGRRELPNGHVIPDGNPEMLSKDGSFIGQHILTPLEGVAIHINAFNFPVWGMLEKLAPTWLAGMPAIVKPASQTSYVTELCVRKILELGILPEGALQLICGSTGDLLDRVTCQDVVTFTGSAATARKLRNTPAIIEHSVRFTAEADSLNACILGPDVTPDSPEFDLFIKEVHREMTVKAGQKCTAIRRAIVPADRVEAVTEALRARFAKTTIGHPGTEGTRMGPLASADQVAEVSSAIEALAREARIVIEQCEVPTDGAFCAPCVLVCDDPLNAVAPHEVEAFGPVCTLMPYDTPEQAVAIANKGAGSLVASVFTDDADAARTLGLGIAKLHGRVLFGNRGSAKTSTGHGSPLPQMIHGGPGRAGGGQELGGMRAVEHFMQRTALQGTPDLLTAVVGKWMPGATRHETDVHPFRKSLAELEIGDTIVTAPRQVTLEDIEHFANFTGDTFYAHMDEDAAKRNPFFEGRVAHGYLIVSFAAGMFVQPDEGPVLANYGVDNLRFMTPVNAGDTLQVQLTAKQITPRETEEYGEVRWDCTVTRDGGEVVAQYDVLTLVSKTQREL</sequence>
<dbReference type="EMBL" id="FOXA01000010">
    <property type="protein sequence ID" value="SFP66892.1"/>
    <property type="molecule type" value="Genomic_DNA"/>
</dbReference>
<dbReference type="InterPro" id="IPR016162">
    <property type="entry name" value="Ald_DH_N"/>
</dbReference>
<dbReference type="CDD" id="cd07128">
    <property type="entry name" value="ALDH_MaoC-N"/>
    <property type="match status" value="1"/>
</dbReference>
<evidence type="ECO:0000256" key="1">
    <source>
        <dbReference type="ARBA" id="ARBA00023002"/>
    </source>
</evidence>
<feature type="compositionally biased region" description="Gly residues" evidence="2">
    <location>
        <begin position="479"/>
        <end position="488"/>
    </location>
</feature>
<dbReference type="InterPro" id="IPR011966">
    <property type="entry name" value="PaaN-DH"/>
</dbReference>
<dbReference type="InterPro" id="IPR016161">
    <property type="entry name" value="Ald_DH/histidinol_DH"/>
</dbReference>
<dbReference type="PANTHER" id="PTHR43111:SF1">
    <property type="entry name" value="ALDEHYDE DEHYDROGENASE B-RELATED"/>
    <property type="match status" value="1"/>
</dbReference>
<dbReference type="NCBIfam" id="TIGR02278">
    <property type="entry name" value="PaaN-DH"/>
    <property type="match status" value="1"/>
</dbReference>
<dbReference type="NCBIfam" id="NF008868">
    <property type="entry name" value="PRK11903.1"/>
    <property type="match status" value="1"/>
</dbReference>
<dbReference type="InterPro" id="IPR015590">
    <property type="entry name" value="Aldehyde_DH_dom"/>
</dbReference>
<evidence type="ECO:0000259" key="4">
    <source>
        <dbReference type="Pfam" id="PF01575"/>
    </source>
</evidence>
<evidence type="ECO:0000259" key="3">
    <source>
        <dbReference type="Pfam" id="PF00171"/>
    </source>
</evidence>
<name>A0A1I5S823_9RHOB</name>
<dbReference type="STRING" id="441119.SAMN04488047_11092"/>
<dbReference type="GO" id="GO:0016787">
    <property type="term" value="F:hydrolase activity"/>
    <property type="evidence" value="ECO:0007669"/>
    <property type="project" value="UniProtKB-KW"/>
</dbReference>
<evidence type="ECO:0000256" key="2">
    <source>
        <dbReference type="SAM" id="MobiDB-lite"/>
    </source>
</evidence>
<keyword evidence="6" id="KW-1185">Reference proteome</keyword>
<dbReference type="InterPro" id="IPR029069">
    <property type="entry name" value="HotDog_dom_sf"/>
</dbReference>
<dbReference type="PANTHER" id="PTHR43111">
    <property type="entry name" value="ALDEHYDE DEHYDROGENASE B-RELATED"/>
    <property type="match status" value="1"/>
</dbReference>
<keyword evidence="1" id="KW-0560">Oxidoreductase</keyword>
<dbReference type="Gene3D" id="3.10.129.10">
    <property type="entry name" value="Hotdog Thioesterase"/>
    <property type="match status" value="1"/>
</dbReference>
<dbReference type="Gene3D" id="3.40.605.10">
    <property type="entry name" value="Aldehyde Dehydrogenase, Chain A, domain 1"/>
    <property type="match status" value="1"/>
</dbReference>
<evidence type="ECO:0000313" key="5">
    <source>
        <dbReference type="EMBL" id="SFP66892.1"/>
    </source>
</evidence>
<organism evidence="5 6">
    <name type="scientific">Tranquillimonas alkanivorans</name>
    <dbReference type="NCBI Taxonomy" id="441119"/>
    <lineage>
        <taxon>Bacteria</taxon>
        <taxon>Pseudomonadati</taxon>
        <taxon>Pseudomonadota</taxon>
        <taxon>Alphaproteobacteria</taxon>
        <taxon>Rhodobacterales</taxon>
        <taxon>Roseobacteraceae</taxon>
        <taxon>Tranquillimonas</taxon>
    </lineage>
</organism>
<proteinExistence type="predicted"/>
<keyword evidence="5" id="KW-0378">Hydrolase</keyword>
<gene>
    <name evidence="5" type="ORF">SAMN04488047_11092</name>
</gene>
<feature type="domain" description="MaoC-like" evidence="4">
    <location>
        <begin position="542"/>
        <end position="652"/>
    </location>
</feature>
<evidence type="ECO:0000313" key="6">
    <source>
        <dbReference type="Proteomes" id="UP000199356"/>
    </source>
</evidence>
<dbReference type="Gene3D" id="3.40.309.10">
    <property type="entry name" value="Aldehyde Dehydrogenase, Chain A, domain 2"/>
    <property type="match status" value="1"/>
</dbReference>
<dbReference type="SUPFAM" id="SSF53720">
    <property type="entry name" value="ALDH-like"/>
    <property type="match status" value="1"/>
</dbReference>
<dbReference type="InterPro" id="IPR002539">
    <property type="entry name" value="MaoC-like_dom"/>
</dbReference>
<accession>A0A1I5S823</accession>
<dbReference type="AlphaFoldDB" id="A0A1I5S823"/>
<dbReference type="Pfam" id="PF01575">
    <property type="entry name" value="MaoC_dehydratas"/>
    <property type="match status" value="1"/>
</dbReference>
<dbReference type="RefSeq" id="WP_093422725.1">
    <property type="nucleotide sequence ID" value="NZ_FOXA01000010.1"/>
</dbReference>